<reference evidence="3 4" key="1">
    <citation type="submission" date="2024-01" db="EMBL/GenBank/DDBJ databases">
        <authorList>
            <person name="Allen C."/>
            <person name="Tagirdzhanova G."/>
        </authorList>
    </citation>
    <scope>NUCLEOTIDE SEQUENCE [LARGE SCALE GENOMIC DNA]</scope>
    <source>
        <strain evidence="3 4">CBS 119000</strain>
    </source>
</reference>
<dbReference type="EMBL" id="CAWUON010000049">
    <property type="protein sequence ID" value="CAK7269541.1"/>
    <property type="molecule type" value="Genomic_DNA"/>
</dbReference>
<name>A0ABP0DMN0_9PEZI</name>
<feature type="compositionally biased region" description="Acidic residues" evidence="1">
    <location>
        <begin position="51"/>
        <end position="65"/>
    </location>
</feature>
<dbReference type="PANTHER" id="PTHR37848:SF1">
    <property type="entry name" value="SUN DOMAIN-CONTAINING PROTEIN"/>
    <property type="match status" value="1"/>
</dbReference>
<keyword evidence="2" id="KW-0812">Transmembrane</keyword>
<feature type="compositionally biased region" description="Basic and acidic residues" evidence="1">
    <location>
        <begin position="1"/>
        <end position="10"/>
    </location>
</feature>
<sequence>MFKPSSKKDGSSPLLRPDADAVSLHSTHQDADFEHNGSASSSSNRHAAFPDVDDDAPELSLDNDDLPPLYSDVVNEGDQLENGALLQGQNQSQNGNVHAAPGANRFRYPSTAVGEPQKWRYDVALPASGNSADDDVQQLLQTVNRWAQIPPRPYVQLRGTHSQTVEKDGKKETREVVDFDVKVELTPYLYSDARAYQSWCTLRTPDDREKTRRGTVFRCQAPGMSGPPRLGDVEQLPANSADKPSLEDWCRRYCQDSSKLRAFQLERRMTGFDYKRVRSMMETLVGRTNYRGRLQVSFPVDEIGQVYYSEHRFNHWRLSRWIQALCVLSLMIIFTWPYLYFATKRYEVVTVDWPFSRTTPDGRKQYVSLSEEQWYNMWARAITSGVLGKRQATLDQEDLRRAEGAEPTFEPTGNTTVDGALGFVRAGIHAMNQVSRQMGWGGDC</sequence>
<evidence type="ECO:0008006" key="5">
    <source>
        <dbReference type="Google" id="ProtNLM"/>
    </source>
</evidence>
<evidence type="ECO:0000256" key="1">
    <source>
        <dbReference type="SAM" id="MobiDB-lite"/>
    </source>
</evidence>
<protein>
    <recommendedName>
        <fullName evidence="5">Abc transporter</fullName>
    </recommendedName>
</protein>
<feature type="region of interest" description="Disordered" evidence="1">
    <location>
        <begin position="1"/>
        <end position="69"/>
    </location>
</feature>
<dbReference type="PANTHER" id="PTHR37848">
    <property type="entry name" value="EXPRESSED PROTEIN"/>
    <property type="match status" value="1"/>
</dbReference>
<feature type="transmembrane region" description="Helical" evidence="2">
    <location>
        <begin position="321"/>
        <end position="341"/>
    </location>
</feature>
<dbReference type="Proteomes" id="UP001642502">
    <property type="component" value="Unassembled WGS sequence"/>
</dbReference>
<evidence type="ECO:0000313" key="4">
    <source>
        <dbReference type="Proteomes" id="UP001642502"/>
    </source>
</evidence>
<keyword evidence="2" id="KW-1133">Transmembrane helix</keyword>
<evidence type="ECO:0000256" key="2">
    <source>
        <dbReference type="SAM" id="Phobius"/>
    </source>
</evidence>
<proteinExistence type="predicted"/>
<keyword evidence="2" id="KW-0472">Membrane</keyword>
<comment type="caution">
    <text evidence="3">The sequence shown here is derived from an EMBL/GenBank/DDBJ whole genome shotgun (WGS) entry which is preliminary data.</text>
</comment>
<keyword evidence="4" id="KW-1185">Reference proteome</keyword>
<evidence type="ECO:0000313" key="3">
    <source>
        <dbReference type="EMBL" id="CAK7269541.1"/>
    </source>
</evidence>
<organism evidence="3 4">
    <name type="scientific">Sporothrix epigloea</name>
    <dbReference type="NCBI Taxonomy" id="1892477"/>
    <lineage>
        <taxon>Eukaryota</taxon>
        <taxon>Fungi</taxon>
        <taxon>Dikarya</taxon>
        <taxon>Ascomycota</taxon>
        <taxon>Pezizomycotina</taxon>
        <taxon>Sordariomycetes</taxon>
        <taxon>Sordariomycetidae</taxon>
        <taxon>Ophiostomatales</taxon>
        <taxon>Ophiostomataceae</taxon>
        <taxon>Sporothrix</taxon>
    </lineage>
</organism>
<accession>A0ABP0DMN0</accession>
<gene>
    <name evidence="3" type="ORF">SEPCBS119000_003620</name>
</gene>